<feature type="compositionally biased region" description="Basic and acidic residues" evidence="1">
    <location>
        <begin position="30"/>
        <end position="41"/>
    </location>
</feature>
<feature type="region of interest" description="Disordered" evidence="1">
    <location>
        <begin position="1"/>
        <end position="103"/>
    </location>
</feature>
<evidence type="ECO:0000313" key="3">
    <source>
        <dbReference type="Proteomes" id="UP000000305"/>
    </source>
</evidence>
<dbReference type="EMBL" id="GL732617">
    <property type="protein sequence ID" value="EFX70769.1"/>
    <property type="molecule type" value="Genomic_DNA"/>
</dbReference>
<evidence type="ECO:0000256" key="1">
    <source>
        <dbReference type="SAM" id="MobiDB-lite"/>
    </source>
</evidence>
<dbReference type="AlphaFoldDB" id="E9HBS6"/>
<dbReference type="STRING" id="6669.E9HBS6"/>
<dbReference type="Proteomes" id="UP000000305">
    <property type="component" value="Unassembled WGS sequence"/>
</dbReference>
<accession>E9HBS6</accession>
<reference evidence="2 3" key="1">
    <citation type="journal article" date="2011" name="Science">
        <title>The ecoresponsive genome of Daphnia pulex.</title>
        <authorList>
            <person name="Colbourne J.K."/>
            <person name="Pfrender M.E."/>
            <person name="Gilbert D."/>
            <person name="Thomas W.K."/>
            <person name="Tucker A."/>
            <person name="Oakley T.H."/>
            <person name="Tokishita S."/>
            <person name="Aerts A."/>
            <person name="Arnold G.J."/>
            <person name="Basu M.K."/>
            <person name="Bauer D.J."/>
            <person name="Caceres C.E."/>
            <person name="Carmel L."/>
            <person name="Casola C."/>
            <person name="Choi J.H."/>
            <person name="Detter J.C."/>
            <person name="Dong Q."/>
            <person name="Dusheyko S."/>
            <person name="Eads B.D."/>
            <person name="Frohlich T."/>
            <person name="Geiler-Samerotte K.A."/>
            <person name="Gerlach D."/>
            <person name="Hatcher P."/>
            <person name="Jogdeo S."/>
            <person name="Krijgsveld J."/>
            <person name="Kriventseva E.V."/>
            <person name="Kultz D."/>
            <person name="Laforsch C."/>
            <person name="Lindquist E."/>
            <person name="Lopez J."/>
            <person name="Manak J.R."/>
            <person name="Muller J."/>
            <person name="Pangilinan J."/>
            <person name="Patwardhan R.P."/>
            <person name="Pitluck S."/>
            <person name="Pritham E.J."/>
            <person name="Rechtsteiner A."/>
            <person name="Rho M."/>
            <person name="Rogozin I.B."/>
            <person name="Sakarya O."/>
            <person name="Salamov A."/>
            <person name="Schaack S."/>
            <person name="Shapiro H."/>
            <person name="Shiga Y."/>
            <person name="Skalitzky C."/>
            <person name="Smith Z."/>
            <person name="Souvorov A."/>
            <person name="Sung W."/>
            <person name="Tang Z."/>
            <person name="Tsuchiya D."/>
            <person name="Tu H."/>
            <person name="Vos H."/>
            <person name="Wang M."/>
            <person name="Wolf Y.I."/>
            <person name="Yamagata H."/>
            <person name="Yamada T."/>
            <person name="Ye Y."/>
            <person name="Shaw J.R."/>
            <person name="Andrews J."/>
            <person name="Crease T.J."/>
            <person name="Tang H."/>
            <person name="Lucas S.M."/>
            <person name="Robertson H.M."/>
            <person name="Bork P."/>
            <person name="Koonin E.V."/>
            <person name="Zdobnov E.M."/>
            <person name="Grigoriev I.V."/>
            <person name="Lynch M."/>
            <person name="Boore J.L."/>
        </authorList>
    </citation>
    <scope>NUCLEOTIDE SEQUENCE [LARGE SCALE GENOMIC DNA]</scope>
</reference>
<name>E9HBS6_DAPPU</name>
<dbReference type="InParanoid" id="E9HBS6"/>
<gene>
    <name evidence="2" type="ORF">DAPPUDRAFT_112349</name>
</gene>
<keyword evidence="3" id="KW-1185">Reference proteome</keyword>
<sequence>MVVQRRQAKAAGRGRNVEPVTPSLTGRGRAATDEVSDRLRSELLQASRAELPPSSSSGSSESYISSTSPVSRPATPNEDTGATFVPPDQNAQRLGSPDLPTPNLNGISTDFPQPLMDKVKEKVSKVNAILREQSQSITMLTGAMPAIQEGVANLRTAIQNDVASKLRATEETFGRALAVLRRESNTALATTAAEPREATTVITAQLAQLFKALTQTSESRS</sequence>
<dbReference type="PhylomeDB" id="E9HBS6"/>
<evidence type="ECO:0000313" key="2">
    <source>
        <dbReference type="EMBL" id="EFX70769.1"/>
    </source>
</evidence>
<feature type="compositionally biased region" description="Low complexity" evidence="1">
    <location>
        <begin position="54"/>
        <end position="71"/>
    </location>
</feature>
<proteinExistence type="predicted"/>
<organism evidence="2 3">
    <name type="scientific">Daphnia pulex</name>
    <name type="common">Water flea</name>
    <dbReference type="NCBI Taxonomy" id="6669"/>
    <lineage>
        <taxon>Eukaryota</taxon>
        <taxon>Metazoa</taxon>
        <taxon>Ecdysozoa</taxon>
        <taxon>Arthropoda</taxon>
        <taxon>Crustacea</taxon>
        <taxon>Branchiopoda</taxon>
        <taxon>Diplostraca</taxon>
        <taxon>Cladocera</taxon>
        <taxon>Anomopoda</taxon>
        <taxon>Daphniidae</taxon>
        <taxon>Daphnia</taxon>
    </lineage>
</organism>
<dbReference type="KEGG" id="dpx:DAPPUDRAFT_112349"/>
<protein>
    <submittedName>
        <fullName evidence="2">Uncharacterized protein</fullName>
    </submittedName>
</protein>
<dbReference type="HOGENOM" id="CLU_1251795_0_0_1"/>